<dbReference type="KEGG" id="ovi:T265_10675"/>
<name>A0A074Z1K9_OPIVI</name>
<reference evidence="1 2" key="1">
    <citation type="submission" date="2013-11" db="EMBL/GenBank/DDBJ databases">
        <title>Opisthorchis viverrini - life in the bile duct.</title>
        <authorList>
            <person name="Young N.D."/>
            <person name="Nagarajan N."/>
            <person name="Lin S.J."/>
            <person name="Korhonen P.K."/>
            <person name="Jex A.R."/>
            <person name="Hall R.S."/>
            <person name="Safavi-Hemami H."/>
            <person name="Kaewkong W."/>
            <person name="Bertrand D."/>
            <person name="Gao S."/>
            <person name="Seet Q."/>
            <person name="Wongkham S."/>
            <person name="Teh B.T."/>
            <person name="Wongkham C."/>
            <person name="Intapan P.M."/>
            <person name="Maleewong W."/>
            <person name="Yang X."/>
            <person name="Hu M."/>
            <person name="Wang Z."/>
            <person name="Hofmann A."/>
            <person name="Sternberg P.W."/>
            <person name="Tan P."/>
            <person name="Wang J."/>
            <person name="Gasser R.B."/>
        </authorList>
    </citation>
    <scope>NUCLEOTIDE SEQUENCE [LARGE SCALE GENOMIC DNA]</scope>
</reference>
<dbReference type="Proteomes" id="UP000054324">
    <property type="component" value="Unassembled WGS sequence"/>
</dbReference>
<dbReference type="CTD" id="20324843"/>
<evidence type="ECO:0000313" key="1">
    <source>
        <dbReference type="EMBL" id="KER20868.1"/>
    </source>
</evidence>
<protein>
    <submittedName>
        <fullName evidence="1">Uncharacterized protein</fullName>
    </submittedName>
</protein>
<organism evidence="1 2">
    <name type="scientific">Opisthorchis viverrini</name>
    <name type="common">Southeast Asian liver fluke</name>
    <dbReference type="NCBI Taxonomy" id="6198"/>
    <lineage>
        <taxon>Eukaryota</taxon>
        <taxon>Metazoa</taxon>
        <taxon>Spiralia</taxon>
        <taxon>Lophotrochozoa</taxon>
        <taxon>Platyhelminthes</taxon>
        <taxon>Trematoda</taxon>
        <taxon>Digenea</taxon>
        <taxon>Opisthorchiida</taxon>
        <taxon>Opisthorchiata</taxon>
        <taxon>Opisthorchiidae</taxon>
        <taxon>Opisthorchis</taxon>
    </lineage>
</organism>
<accession>A0A074Z1K9</accession>
<sequence length="73" mass="8729">MQNRRNPLPIRLLKVLRQPTIDFSQFGAHQIIKMDRSKNRHFIEATADPQAENNYSREKFHPISCRLIRNKDK</sequence>
<evidence type="ECO:0000313" key="2">
    <source>
        <dbReference type="Proteomes" id="UP000054324"/>
    </source>
</evidence>
<gene>
    <name evidence="1" type="ORF">T265_10675</name>
</gene>
<dbReference type="RefSeq" id="XP_009175393.1">
    <property type="nucleotide sequence ID" value="XM_009177129.1"/>
</dbReference>
<dbReference type="GeneID" id="20324843"/>
<keyword evidence="2" id="KW-1185">Reference proteome</keyword>
<dbReference type="EMBL" id="KL597014">
    <property type="protein sequence ID" value="KER20868.1"/>
    <property type="molecule type" value="Genomic_DNA"/>
</dbReference>
<dbReference type="AlphaFoldDB" id="A0A074Z1K9"/>
<proteinExistence type="predicted"/>